<dbReference type="GO" id="GO:0004103">
    <property type="term" value="F:choline kinase activity"/>
    <property type="evidence" value="ECO:0007669"/>
    <property type="project" value="TreeGrafter"/>
</dbReference>
<dbReference type="SUPFAM" id="SSF56112">
    <property type="entry name" value="Protein kinase-like (PK-like)"/>
    <property type="match status" value="1"/>
</dbReference>
<name>A0A7R9L1E7_9ACAR</name>
<evidence type="ECO:0000256" key="3">
    <source>
        <dbReference type="ARBA" id="ARBA00038211"/>
    </source>
</evidence>
<feature type="non-terminal residue" evidence="4">
    <location>
        <position position="371"/>
    </location>
</feature>
<keyword evidence="2" id="KW-1208">Phospholipid metabolism</keyword>
<dbReference type="InterPro" id="IPR011009">
    <property type="entry name" value="Kinase-like_dom_sf"/>
</dbReference>
<dbReference type="Proteomes" id="UP000759131">
    <property type="component" value="Unassembled WGS sequence"/>
</dbReference>
<keyword evidence="1" id="KW-0443">Lipid metabolism</keyword>
<dbReference type="EMBL" id="OC867062">
    <property type="protein sequence ID" value="CAD7633292.1"/>
    <property type="molecule type" value="Genomic_DNA"/>
</dbReference>
<dbReference type="Gene3D" id="3.30.200.20">
    <property type="entry name" value="Phosphorylase Kinase, domain 1"/>
    <property type="match status" value="1"/>
</dbReference>
<sequence>MTEILRGETPEDINQKCLDVCHRYMDGIWRDITTDQLSVSRISGGFTNLMFRCSLTGGAEPVADEPRDVFVRFYGPKWIPETEADERLSDVIVNLLASEHDLGPKIYGIFSDGMIGQYIHSHHMSLDDQKNPQLIREFARKLAKYHALRVPTSRDTLDWHRRTFEDFYNRAHKVTPGLDQMLREVGANNFLDNDLREENQWLHRCIDAIGSPTVFSHNDIFAGNILVNNQIREDSDTNVTLIDFEYSCYLQRGLDLGFFVNEFGRTANWADRQKLPLPDDQWIRELLGHYLDESVRIHGQEYAQKPENQMDYLLREVKFFALVEDMFIIVFFYFTADEKRWQTSRHLISMSSGVSPLYISVICVEFKVIVK</sequence>
<dbReference type="PANTHER" id="PTHR22603">
    <property type="entry name" value="CHOLINE/ETHANOALAMINE KINASE"/>
    <property type="match status" value="1"/>
</dbReference>
<evidence type="ECO:0000256" key="2">
    <source>
        <dbReference type="ARBA" id="ARBA00023264"/>
    </source>
</evidence>
<dbReference type="AlphaFoldDB" id="A0A7R9L1E7"/>
<dbReference type="Gene3D" id="3.90.1200.10">
    <property type="match status" value="1"/>
</dbReference>
<keyword evidence="5" id="KW-1185">Reference proteome</keyword>
<proteinExistence type="inferred from homology"/>
<dbReference type="GO" id="GO:0005737">
    <property type="term" value="C:cytoplasm"/>
    <property type="evidence" value="ECO:0007669"/>
    <property type="project" value="TreeGrafter"/>
</dbReference>
<evidence type="ECO:0008006" key="6">
    <source>
        <dbReference type="Google" id="ProtNLM"/>
    </source>
</evidence>
<dbReference type="GO" id="GO:0006646">
    <property type="term" value="P:phosphatidylethanolamine biosynthetic process"/>
    <property type="evidence" value="ECO:0007669"/>
    <property type="project" value="TreeGrafter"/>
</dbReference>
<dbReference type="PANTHER" id="PTHR22603:SF93">
    <property type="entry name" value="RE24176P"/>
    <property type="match status" value="1"/>
</dbReference>
<accession>A0A7R9L1E7</accession>
<comment type="similarity">
    <text evidence="3">Belongs to the choline/ethanolamine kinase family.</text>
</comment>
<evidence type="ECO:0000313" key="4">
    <source>
        <dbReference type="EMBL" id="CAD7633292.1"/>
    </source>
</evidence>
<keyword evidence="1" id="KW-0594">Phospholipid biosynthesis</keyword>
<dbReference type="GO" id="GO:0004305">
    <property type="term" value="F:ethanolamine kinase activity"/>
    <property type="evidence" value="ECO:0007669"/>
    <property type="project" value="TreeGrafter"/>
</dbReference>
<gene>
    <name evidence="4" type="ORF">OSB1V03_LOCUS13689</name>
</gene>
<keyword evidence="1" id="KW-0444">Lipid biosynthesis</keyword>
<organism evidence="4">
    <name type="scientific">Medioppia subpectinata</name>
    <dbReference type="NCBI Taxonomy" id="1979941"/>
    <lineage>
        <taxon>Eukaryota</taxon>
        <taxon>Metazoa</taxon>
        <taxon>Ecdysozoa</taxon>
        <taxon>Arthropoda</taxon>
        <taxon>Chelicerata</taxon>
        <taxon>Arachnida</taxon>
        <taxon>Acari</taxon>
        <taxon>Acariformes</taxon>
        <taxon>Sarcoptiformes</taxon>
        <taxon>Oribatida</taxon>
        <taxon>Brachypylina</taxon>
        <taxon>Oppioidea</taxon>
        <taxon>Oppiidae</taxon>
        <taxon>Medioppia</taxon>
    </lineage>
</organism>
<dbReference type="Pfam" id="PF01633">
    <property type="entry name" value="Choline_kinase"/>
    <property type="match status" value="1"/>
</dbReference>
<protein>
    <recommendedName>
        <fullName evidence="6">Choline/ethanolamine kinase</fullName>
    </recommendedName>
</protein>
<reference evidence="4" key="1">
    <citation type="submission" date="2020-11" db="EMBL/GenBank/DDBJ databases">
        <authorList>
            <person name="Tran Van P."/>
        </authorList>
    </citation>
    <scope>NUCLEOTIDE SEQUENCE</scope>
</reference>
<dbReference type="OrthoDB" id="3649325at2759"/>
<evidence type="ECO:0000313" key="5">
    <source>
        <dbReference type="Proteomes" id="UP000759131"/>
    </source>
</evidence>
<evidence type="ECO:0000256" key="1">
    <source>
        <dbReference type="ARBA" id="ARBA00023209"/>
    </source>
</evidence>
<dbReference type="EMBL" id="CAJPIZ010012487">
    <property type="protein sequence ID" value="CAG2113722.1"/>
    <property type="molecule type" value="Genomic_DNA"/>
</dbReference>